<organism evidence="4 5">
    <name type="scientific">Streptococcus oralis</name>
    <dbReference type="NCBI Taxonomy" id="1303"/>
    <lineage>
        <taxon>Bacteria</taxon>
        <taxon>Bacillati</taxon>
        <taxon>Bacillota</taxon>
        <taxon>Bacilli</taxon>
        <taxon>Lactobacillales</taxon>
        <taxon>Streptococcaceae</taxon>
        <taxon>Streptococcus</taxon>
    </lineage>
</organism>
<dbReference type="GO" id="GO:0016705">
    <property type="term" value="F:oxidoreductase activity, acting on paired donors, with incorporation or reduction of molecular oxygen"/>
    <property type="evidence" value="ECO:0007669"/>
    <property type="project" value="InterPro"/>
</dbReference>
<dbReference type="InterPro" id="IPR022290">
    <property type="entry name" value="LLM_Atu2307-like"/>
</dbReference>
<gene>
    <name evidence="4" type="ORF">DF217_06115</name>
</gene>
<evidence type="ECO:0000313" key="5">
    <source>
        <dbReference type="Proteomes" id="UP000289921"/>
    </source>
</evidence>
<proteinExistence type="predicted"/>
<dbReference type="PANTHER" id="PTHR30137:SF8">
    <property type="entry name" value="BLR5498 PROTEIN"/>
    <property type="match status" value="1"/>
</dbReference>
<sequence length="356" mass="39594">MVELGISTFGETTALEATGQIYSHDERIRQLVAEIELADKVGLGVYGIGEHHREDFAVSAPEIVLAAGAVNTKKIRLTSAVSILSSMDPIRLFQQYATIDALSNGRAEIMAGRGSFTESFPLFGYDLKDYEALFDEKLDLLQLANESTKVNWQGQLTQSIAGKEVYPRPVQDKLPLWVATGGHVESTVKIAQAGLPIVYAIIGGNPRYFKKLIQAYREIGREAGYADKDLKVGAHSWGWIAEDGEQAVKDYFHPTKQVVDTISKDRPHWQELTYEQYLEQVGPNGAMFVGNPDQVAEKLIRMIEDLDLDRFMLHLPLGSMPHNQVLRAIELFGTQVAPKIRAYFAMKEGLSKNPIS</sequence>
<reference evidence="4 5" key="1">
    <citation type="submission" date="2018-05" db="EMBL/GenBank/DDBJ databases">
        <title>Streptococcus from otitis media.</title>
        <authorList>
            <person name="Wayes A.M."/>
            <person name="Jakubovics N.S."/>
        </authorList>
    </citation>
    <scope>NUCLEOTIDE SEQUENCE [LARGE SCALE GENOMIC DNA]</scope>
    <source>
        <strain evidence="4 5">NU39</strain>
    </source>
</reference>
<keyword evidence="2" id="KW-0503">Monooxygenase</keyword>
<dbReference type="RefSeq" id="WP_129313507.1">
    <property type="nucleotide sequence ID" value="NZ_QEWK01000003.1"/>
</dbReference>
<feature type="domain" description="Luciferase-like" evidence="3">
    <location>
        <begin position="4"/>
        <end position="302"/>
    </location>
</feature>
<dbReference type="SUPFAM" id="SSF51679">
    <property type="entry name" value="Bacterial luciferase-like"/>
    <property type="match status" value="1"/>
</dbReference>
<comment type="caution">
    <text evidence="4">The sequence shown here is derived from an EMBL/GenBank/DDBJ whole genome shotgun (WGS) entry which is preliminary data.</text>
</comment>
<dbReference type="InterPro" id="IPR036661">
    <property type="entry name" value="Luciferase-like_sf"/>
</dbReference>
<evidence type="ECO:0000313" key="4">
    <source>
        <dbReference type="EMBL" id="RXX21413.1"/>
    </source>
</evidence>
<evidence type="ECO:0000256" key="1">
    <source>
        <dbReference type="ARBA" id="ARBA00023002"/>
    </source>
</evidence>
<keyword evidence="1" id="KW-0560">Oxidoreductase</keyword>
<name>A0A4Q2FNH3_STROR</name>
<dbReference type="Pfam" id="PF00296">
    <property type="entry name" value="Bac_luciferase"/>
    <property type="match status" value="1"/>
</dbReference>
<dbReference type="InterPro" id="IPR011251">
    <property type="entry name" value="Luciferase-like_dom"/>
</dbReference>
<dbReference type="Gene3D" id="3.20.20.30">
    <property type="entry name" value="Luciferase-like domain"/>
    <property type="match status" value="1"/>
</dbReference>
<evidence type="ECO:0000259" key="3">
    <source>
        <dbReference type="Pfam" id="PF00296"/>
    </source>
</evidence>
<dbReference type="EMBL" id="QEWK01000003">
    <property type="protein sequence ID" value="RXX21413.1"/>
    <property type="molecule type" value="Genomic_DNA"/>
</dbReference>
<evidence type="ECO:0000256" key="2">
    <source>
        <dbReference type="ARBA" id="ARBA00023033"/>
    </source>
</evidence>
<dbReference type="GO" id="GO:0005829">
    <property type="term" value="C:cytosol"/>
    <property type="evidence" value="ECO:0007669"/>
    <property type="project" value="TreeGrafter"/>
</dbReference>
<dbReference type="PANTHER" id="PTHR30137">
    <property type="entry name" value="LUCIFERASE-LIKE MONOOXYGENASE"/>
    <property type="match status" value="1"/>
</dbReference>
<dbReference type="GO" id="GO:0004497">
    <property type="term" value="F:monooxygenase activity"/>
    <property type="evidence" value="ECO:0007669"/>
    <property type="project" value="UniProtKB-KW"/>
</dbReference>
<dbReference type="InterPro" id="IPR050766">
    <property type="entry name" value="Bact_Lucif_Oxidored"/>
</dbReference>
<dbReference type="AlphaFoldDB" id="A0A4Q2FNH3"/>
<protein>
    <submittedName>
        <fullName evidence="4">5,10-methylene tetrahydromethanopterin reductase</fullName>
    </submittedName>
</protein>
<dbReference type="Proteomes" id="UP000289921">
    <property type="component" value="Unassembled WGS sequence"/>
</dbReference>
<dbReference type="NCBIfam" id="TIGR03858">
    <property type="entry name" value="LLM_2I7G"/>
    <property type="match status" value="1"/>
</dbReference>
<accession>A0A4Q2FNH3</accession>